<dbReference type="Proteomes" id="UP000279470">
    <property type="component" value="Unassembled WGS sequence"/>
</dbReference>
<keyword evidence="4 7" id="KW-0067">ATP-binding</keyword>
<comment type="caution">
    <text evidence="7">The sequence shown here is derived from an EMBL/GenBank/DDBJ whole genome shotgun (WGS) entry which is preliminary data.</text>
</comment>
<evidence type="ECO:0000256" key="3">
    <source>
        <dbReference type="ARBA" id="ARBA00022741"/>
    </source>
</evidence>
<dbReference type="OrthoDB" id="9802264at2"/>
<name>A0A3R9XSS1_9RICK</name>
<dbReference type="InterPro" id="IPR003593">
    <property type="entry name" value="AAA+_ATPase"/>
</dbReference>
<evidence type="ECO:0000256" key="2">
    <source>
        <dbReference type="ARBA" id="ARBA00022448"/>
    </source>
</evidence>
<accession>A0A3R9XSS1</accession>
<gene>
    <name evidence="7" type="ORF">EIC27_00780</name>
</gene>
<reference evidence="8" key="1">
    <citation type="submission" date="2018-11" db="EMBL/GenBank/DDBJ databases">
        <title>Phylogenetic, genomic, and biogeographic characterization of a novel and ubiquitous marine invertebrate-associated Rickettsiales parasite, Candidatus Marinoinvertebrata rohwerii, gen. nov., sp. nov.</title>
        <authorList>
            <person name="Klinges J.G."/>
            <person name="Rosales S.M."/>
            <person name="Mcminds R."/>
            <person name="Shaver E.C."/>
            <person name="Shantz A."/>
            <person name="Peters E.C."/>
            <person name="Burkepile D.E."/>
            <person name="Silliman B.R."/>
            <person name="Vega Thurber R.L."/>
        </authorList>
    </citation>
    <scope>NUCLEOTIDE SEQUENCE [LARGE SCALE GENOMIC DNA]</scope>
    <source>
        <strain evidence="8">a_cerv_44</strain>
    </source>
</reference>
<dbReference type="InterPro" id="IPR017871">
    <property type="entry name" value="ABC_transporter-like_CS"/>
</dbReference>
<comment type="function">
    <text evidence="5">Part of an ABC transporter complex. Transmembrane domains (TMD) form a pore in the inner membrane and the ATP-binding domain (NBD) is responsible for energy generation.</text>
</comment>
<dbReference type="SMART" id="SM00382">
    <property type="entry name" value="AAA"/>
    <property type="match status" value="1"/>
</dbReference>
<dbReference type="PANTHER" id="PTHR43166:SF4">
    <property type="entry name" value="PHOSPHONATES IMPORT ATP-BINDING PROTEIN PHNC"/>
    <property type="match status" value="1"/>
</dbReference>
<dbReference type="InterPro" id="IPR030679">
    <property type="entry name" value="ABC_ATPase_HisP-typ"/>
</dbReference>
<keyword evidence="3" id="KW-0547">Nucleotide-binding</keyword>
<evidence type="ECO:0000259" key="6">
    <source>
        <dbReference type="PROSITE" id="PS50893"/>
    </source>
</evidence>
<sequence>MIKIVNLTKKYGDTKILDDISYSFANGEVYSIIGCSGSGKSTFLKCLANLEGIDQGEIRYGDIKKNKIGFIFQNFNLFNNMTILDNIIYSPQKVLNIKKEEAVDYARKLLKKVNLDISIENKYPNSISGGQKQRVAIARTLCMKPKIILYDEPTSALDPENTAEVLTVIKDLSKSKGLLSIIVTHHMKFAESISDKIIFFENGKIIEENNAKDFFIQPKNKRLKEFLSKTSMVSED</sequence>
<dbReference type="InterPro" id="IPR050086">
    <property type="entry name" value="MetN_ABC_transporter-like"/>
</dbReference>
<dbReference type="InterPro" id="IPR027417">
    <property type="entry name" value="P-loop_NTPase"/>
</dbReference>
<dbReference type="RefSeq" id="WP_126044261.1">
    <property type="nucleotide sequence ID" value="NZ_RXFM01000006.1"/>
</dbReference>
<evidence type="ECO:0000313" key="8">
    <source>
        <dbReference type="Proteomes" id="UP000279470"/>
    </source>
</evidence>
<keyword evidence="2" id="KW-0813">Transport</keyword>
<comment type="similarity">
    <text evidence="1">Belongs to the ABC transporter superfamily.</text>
</comment>
<evidence type="ECO:0000256" key="1">
    <source>
        <dbReference type="ARBA" id="ARBA00005417"/>
    </source>
</evidence>
<dbReference type="Gene3D" id="3.40.50.300">
    <property type="entry name" value="P-loop containing nucleotide triphosphate hydrolases"/>
    <property type="match status" value="1"/>
</dbReference>
<feature type="domain" description="ABC transporter" evidence="6">
    <location>
        <begin position="2"/>
        <end position="227"/>
    </location>
</feature>
<dbReference type="GO" id="GO:0016887">
    <property type="term" value="F:ATP hydrolysis activity"/>
    <property type="evidence" value="ECO:0007669"/>
    <property type="project" value="InterPro"/>
</dbReference>
<dbReference type="AlphaFoldDB" id="A0A3R9XSS1"/>
<dbReference type="PROSITE" id="PS00211">
    <property type="entry name" value="ABC_TRANSPORTER_1"/>
    <property type="match status" value="1"/>
</dbReference>
<dbReference type="EMBL" id="RXFM01000006">
    <property type="protein sequence ID" value="RST71560.1"/>
    <property type="molecule type" value="Genomic_DNA"/>
</dbReference>
<dbReference type="SUPFAM" id="SSF52540">
    <property type="entry name" value="P-loop containing nucleoside triphosphate hydrolases"/>
    <property type="match status" value="1"/>
</dbReference>
<protein>
    <submittedName>
        <fullName evidence="7">Amino acid ABC transporter ATP-binding protein</fullName>
    </submittedName>
</protein>
<dbReference type="GO" id="GO:0005524">
    <property type="term" value="F:ATP binding"/>
    <property type="evidence" value="ECO:0007669"/>
    <property type="project" value="UniProtKB-KW"/>
</dbReference>
<dbReference type="GO" id="GO:0015424">
    <property type="term" value="F:ABC-type amino acid transporter activity"/>
    <property type="evidence" value="ECO:0007669"/>
    <property type="project" value="InterPro"/>
</dbReference>
<evidence type="ECO:0000313" key="7">
    <source>
        <dbReference type="EMBL" id="RST71560.1"/>
    </source>
</evidence>
<dbReference type="PROSITE" id="PS50893">
    <property type="entry name" value="ABC_TRANSPORTER_2"/>
    <property type="match status" value="1"/>
</dbReference>
<keyword evidence="8" id="KW-1185">Reference proteome</keyword>
<evidence type="ECO:0000256" key="4">
    <source>
        <dbReference type="ARBA" id="ARBA00022840"/>
    </source>
</evidence>
<dbReference type="Pfam" id="PF00005">
    <property type="entry name" value="ABC_tran"/>
    <property type="match status" value="1"/>
</dbReference>
<dbReference type="PIRSF" id="PIRSF039085">
    <property type="entry name" value="ABC_ATPase_HisP"/>
    <property type="match status" value="1"/>
</dbReference>
<organism evidence="7 8">
    <name type="scientific">Candidatus Aquarickettsia rohweri</name>
    <dbReference type="NCBI Taxonomy" id="2602574"/>
    <lineage>
        <taxon>Bacteria</taxon>
        <taxon>Pseudomonadati</taxon>
        <taxon>Pseudomonadota</taxon>
        <taxon>Alphaproteobacteria</taxon>
        <taxon>Rickettsiales</taxon>
        <taxon>Candidatus Midichloriaceae</taxon>
        <taxon>Candidatus Aquarickettsia</taxon>
    </lineage>
</organism>
<dbReference type="InterPro" id="IPR003439">
    <property type="entry name" value="ABC_transporter-like_ATP-bd"/>
</dbReference>
<proteinExistence type="inferred from homology"/>
<evidence type="ECO:0000256" key="5">
    <source>
        <dbReference type="ARBA" id="ARBA00024725"/>
    </source>
</evidence>
<dbReference type="PANTHER" id="PTHR43166">
    <property type="entry name" value="AMINO ACID IMPORT ATP-BINDING PROTEIN"/>
    <property type="match status" value="1"/>
</dbReference>